<dbReference type="GO" id="GO:0005759">
    <property type="term" value="C:mitochondrial matrix"/>
    <property type="evidence" value="ECO:0007669"/>
    <property type="project" value="TreeGrafter"/>
</dbReference>
<protein>
    <submittedName>
        <fullName evidence="3">Bola-like protein</fullName>
    </submittedName>
</protein>
<reference evidence="3 4" key="1">
    <citation type="journal article" date="2019" name="Nat. Ecol. Evol.">
        <title>Megaphylogeny resolves global patterns of mushroom evolution.</title>
        <authorList>
            <person name="Varga T."/>
            <person name="Krizsan K."/>
            <person name="Foldi C."/>
            <person name="Dima B."/>
            <person name="Sanchez-Garcia M."/>
            <person name="Sanchez-Ramirez S."/>
            <person name="Szollosi G.J."/>
            <person name="Szarkandi J.G."/>
            <person name="Papp V."/>
            <person name="Albert L."/>
            <person name="Andreopoulos W."/>
            <person name="Angelini C."/>
            <person name="Antonin V."/>
            <person name="Barry K.W."/>
            <person name="Bougher N.L."/>
            <person name="Buchanan P."/>
            <person name="Buyck B."/>
            <person name="Bense V."/>
            <person name="Catcheside P."/>
            <person name="Chovatia M."/>
            <person name="Cooper J."/>
            <person name="Damon W."/>
            <person name="Desjardin D."/>
            <person name="Finy P."/>
            <person name="Geml J."/>
            <person name="Haridas S."/>
            <person name="Hughes K."/>
            <person name="Justo A."/>
            <person name="Karasinski D."/>
            <person name="Kautmanova I."/>
            <person name="Kiss B."/>
            <person name="Kocsube S."/>
            <person name="Kotiranta H."/>
            <person name="LaButti K.M."/>
            <person name="Lechner B.E."/>
            <person name="Liimatainen K."/>
            <person name="Lipzen A."/>
            <person name="Lukacs Z."/>
            <person name="Mihaltcheva S."/>
            <person name="Morgado L.N."/>
            <person name="Niskanen T."/>
            <person name="Noordeloos M.E."/>
            <person name="Ohm R.A."/>
            <person name="Ortiz-Santana B."/>
            <person name="Ovrebo C."/>
            <person name="Racz N."/>
            <person name="Riley R."/>
            <person name="Savchenko A."/>
            <person name="Shiryaev A."/>
            <person name="Soop K."/>
            <person name="Spirin V."/>
            <person name="Szebenyi C."/>
            <person name="Tomsovsky M."/>
            <person name="Tulloss R.E."/>
            <person name="Uehling J."/>
            <person name="Grigoriev I.V."/>
            <person name="Vagvolgyi C."/>
            <person name="Papp T."/>
            <person name="Martin F.M."/>
            <person name="Miettinen O."/>
            <person name="Hibbett D.S."/>
            <person name="Nagy L.G."/>
        </authorList>
    </citation>
    <scope>NUCLEOTIDE SEQUENCE [LARGE SCALE GENOMIC DNA]</scope>
    <source>
        <strain evidence="3 4">FP101781</strain>
    </source>
</reference>
<evidence type="ECO:0000256" key="2">
    <source>
        <dbReference type="RuleBase" id="RU003860"/>
    </source>
</evidence>
<sequence>MFSTLVRNLAPSVSRTTATRSLACPSSSLARRAFASSSVVRAVTPPSGLPERERTIWEKLIDKFSPSQLRVEDVSGGCGTFYAIVIASDNFKGLPIVKQHRLVTDTLKQEIEGIHGLQIKTIVNSQ</sequence>
<keyword evidence="4" id="KW-1185">Reference proteome</keyword>
<proteinExistence type="inferred from homology"/>
<dbReference type="AlphaFoldDB" id="A0A4Y7TMG1"/>
<dbReference type="InterPro" id="IPR002634">
    <property type="entry name" value="BolA"/>
</dbReference>
<gene>
    <name evidence="3" type="ORF">FA13DRAFT_1728197</name>
</gene>
<dbReference type="InterPro" id="IPR052275">
    <property type="entry name" value="Mt_Fe-S_assembly_factor"/>
</dbReference>
<dbReference type="PANTHER" id="PTHR46188">
    <property type="entry name" value="BOLA-LIKE PROTEIN 3"/>
    <property type="match status" value="1"/>
</dbReference>
<dbReference type="Pfam" id="PF01722">
    <property type="entry name" value="BolA"/>
    <property type="match status" value="1"/>
</dbReference>
<dbReference type="STRING" id="71717.A0A4Y7TMG1"/>
<dbReference type="PANTHER" id="PTHR46188:SF1">
    <property type="entry name" value="BOLA-LIKE PROTEIN 3"/>
    <property type="match status" value="1"/>
</dbReference>
<name>A0A4Y7TMG1_COPMI</name>
<dbReference type="OrthoDB" id="203381at2759"/>
<evidence type="ECO:0000313" key="3">
    <source>
        <dbReference type="EMBL" id="TEB35387.1"/>
    </source>
</evidence>
<dbReference type="Gene3D" id="3.10.20.90">
    <property type="entry name" value="Phosphatidylinositol 3-kinase Catalytic Subunit, Chain A, domain 1"/>
    <property type="match status" value="1"/>
</dbReference>
<evidence type="ECO:0000313" key="4">
    <source>
        <dbReference type="Proteomes" id="UP000298030"/>
    </source>
</evidence>
<organism evidence="3 4">
    <name type="scientific">Coprinellus micaceus</name>
    <name type="common">Glistening ink-cap mushroom</name>
    <name type="synonym">Coprinus micaceus</name>
    <dbReference type="NCBI Taxonomy" id="71717"/>
    <lineage>
        <taxon>Eukaryota</taxon>
        <taxon>Fungi</taxon>
        <taxon>Dikarya</taxon>
        <taxon>Basidiomycota</taxon>
        <taxon>Agaricomycotina</taxon>
        <taxon>Agaricomycetes</taxon>
        <taxon>Agaricomycetidae</taxon>
        <taxon>Agaricales</taxon>
        <taxon>Agaricineae</taxon>
        <taxon>Psathyrellaceae</taxon>
        <taxon>Coprinellus</taxon>
    </lineage>
</organism>
<dbReference type="Proteomes" id="UP000298030">
    <property type="component" value="Unassembled WGS sequence"/>
</dbReference>
<comment type="similarity">
    <text evidence="1 2">Belongs to the BolA/IbaG family.</text>
</comment>
<dbReference type="SUPFAM" id="SSF82657">
    <property type="entry name" value="BolA-like"/>
    <property type="match status" value="1"/>
</dbReference>
<dbReference type="InterPro" id="IPR036065">
    <property type="entry name" value="BolA-like_sf"/>
</dbReference>
<evidence type="ECO:0000256" key="1">
    <source>
        <dbReference type="ARBA" id="ARBA00005578"/>
    </source>
</evidence>
<dbReference type="EMBL" id="QPFP01000007">
    <property type="protein sequence ID" value="TEB35387.1"/>
    <property type="molecule type" value="Genomic_DNA"/>
</dbReference>
<comment type="caution">
    <text evidence="3">The sequence shown here is derived from an EMBL/GenBank/DDBJ whole genome shotgun (WGS) entry which is preliminary data.</text>
</comment>
<accession>A0A4Y7TMG1</accession>